<sequence length="65" mass="7716">MKYAKYCRECGAEIEFSINPYRFDEITGRPTKELWDAICPNYGYADEGTWSWEGHYRKNEVKAVK</sequence>
<proteinExistence type="predicted"/>
<reference evidence="1" key="1">
    <citation type="journal article" date="2015" name="Nature">
        <title>Complex archaea that bridge the gap between prokaryotes and eukaryotes.</title>
        <authorList>
            <person name="Spang A."/>
            <person name="Saw J.H."/>
            <person name="Jorgensen S.L."/>
            <person name="Zaremba-Niedzwiedzka K."/>
            <person name="Martijn J."/>
            <person name="Lind A.E."/>
            <person name="van Eijk R."/>
            <person name="Schleper C."/>
            <person name="Guy L."/>
            <person name="Ettema T.J."/>
        </authorList>
    </citation>
    <scope>NUCLEOTIDE SEQUENCE</scope>
</reference>
<accession>A0A0F9BBB6</accession>
<name>A0A0F9BBB6_9ZZZZ</name>
<protein>
    <submittedName>
        <fullName evidence="1">Uncharacterized protein</fullName>
    </submittedName>
</protein>
<dbReference type="AlphaFoldDB" id="A0A0F9BBB6"/>
<gene>
    <name evidence="1" type="ORF">LCGC14_2810550</name>
</gene>
<comment type="caution">
    <text evidence="1">The sequence shown here is derived from an EMBL/GenBank/DDBJ whole genome shotgun (WGS) entry which is preliminary data.</text>
</comment>
<organism evidence="1">
    <name type="scientific">marine sediment metagenome</name>
    <dbReference type="NCBI Taxonomy" id="412755"/>
    <lineage>
        <taxon>unclassified sequences</taxon>
        <taxon>metagenomes</taxon>
        <taxon>ecological metagenomes</taxon>
    </lineage>
</organism>
<evidence type="ECO:0000313" key="1">
    <source>
        <dbReference type="EMBL" id="KKK81726.1"/>
    </source>
</evidence>
<dbReference type="EMBL" id="LAZR01052995">
    <property type="protein sequence ID" value="KKK81726.1"/>
    <property type="molecule type" value="Genomic_DNA"/>
</dbReference>